<keyword evidence="3" id="KW-0378">Hydrolase</keyword>
<evidence type="ECO:0000256" key="1">
    <source>
        <dbReference type="ARBA" id="ARBA00022670"/>
    </source>
</evidence>
<dbReference type="OrthoDB" id="2919733at2"/>
<dbReference type="GO" id="GO:0004222">
    <property type="term" value="F:metalloendopeptidase activity"/>
    <property type="evidence" value="ECO:0007669"/>
    <property type="project" value="InterPro"/>
</dbReference>
<dbReference type="EMBL" id="QGGL01000016">
    <property type="protein sequence ID" value="PWK07883.1"/>
    <property type="molecule type" value="Genomic_DNA"/>
</dbReference>
<evidence type="ECO:0000256" key="2">
    <source>
        <dbReference type="ARBA" id="ARBA00022723"/>
    </source>
</evidence>
<dbReference type="GO" id="GO:0008270">
    <property type="term" value="F:zinc ion binding"/>
    <property type="evidence" value="ECO:0007669"/>
    <property type="project" value="InterPro"/>
</dbReference>
<evidence type="ECO:0000313" key="8">
    <source>
        <dbReference type="Proteomes" id="UP000245634"/>
    </source>
</evidence>
<evidence type="ECO:0000259" key="6">
    <source>
        <dbReference type="Pfam" id="PF00413"/>
    </source>
</evidence>
<accession>A0A316D4Z4</accession>
<dbReference type="RefSeq" id="WP_109690488.1">
    <property type="nucleotide sequence ID" value="NZ_QGGL01000016.1"/>
</dbReference>
<keyword evidence="4" id="KW-0862">Zinc</keyword>
<dbReference type="Proteomes" id="UP000245634">
    <property type="component" value="Unassembled WGS sequence"/>
</dbReference>
<dbReference type="Gene3D" id="3.40.390.10">
    <property type="entry name" value="Collagenase (Catalytic Domain)"/>
    <property type="match status" value="1"/>
</dbReference>
<dbReference type="SUPFAM" id="SSF55486">
    <property type="entry name" value="Metalloproteases ('zincins'), catalytic domain"/>
    <property type="match status" value="1"/>
</dbReference>
<dbReference type="AlphaFoldDB" id="A0A316D4Z4"/>
<evidence type="ECO:0000256" key="5">
    <source>
        <dbReference type="SAM" id="SignalP"/>
    </source>
</evidence>
<dbReference type="GO" id="GO:0031012">
    <property type="term" value="C:extracellular matrix"/>
    <property type="evidence" value="ECO:0007669"/>
    <property type="project" value="InterPro"/>
</dbReference>
<dbReference type="GO" id="GO:0006508">
    <property type="term" value="P:proteolysis"/>
    <property type="evidence" value="ECO:0007669"/>
    <property type="project" value="UniProtKB-KW"/>
</dbReference>
<organism evidence="7 8">
    <name type="scientific">Tumebacillus permanentifrigoris</name>
    <dbReference type="NCBI Taxonomy" id="378543"/>
    <lineage>
        <taxon>Bacteria</taxon>
        <taxon>Bacillati</taxon>
        <taxon>Bacillota</taxon>
        <taxon>Bacilli</taxon>
        <taxon>Bacillales</taxon>
        <taxon>Alicyclobacillaceae</taxon>
        <taxon>Tumebacillus</taxon>
    </lineage>
</organism>
<proteinExistence type="predicted"/>
<comment type="caution">
    <text evidence="7">The sequence shown here is derived from an EMBL/GenBank/DDBJ whole genome shotgun (WGS) entry which is preliminary data.</text>
</comment>
<feature type="signal peptide" evidence="5">
    <location>
        <begin position="1"/>
        <end position="27"/>
    </location>
</feature>
<feature type="domain" description="Peptidase M10 metallopeptidase" evidence="6">
    <location>
        <begin position="41"/>
        <end position="207"/>
    </location>
</feature>
<dbReference type="Pfam" id="PF00413">
    <property type="entry name" value="Peptidase_M10"/>
    <property type="match status" value="1"/>
</dbReference>
<feature type="chain" id="PRO_5016417680" evidence="5">
    <location>
        <begin position="28"/>
        <end position="210"/>
    </location>
</feature>
<dbReference type="InterPro" id="IPR024079">
    <property type="entry name" value="MetalloPept_cat_dom_sf"/>
</dbReference>
<keyword evidence="1" id="KW-0645">Protease</keyword>
<evidence type="ECO:0000313" key="7">
    <source>
        <dbReference type="EMBL" id="PWK07883.1"/>
    </source>
</evidence>
<keyword evidence="5" id="KW-0732">Signal</keyword>
<keyword evidence="8" id="KW-1185">Reference proteome</keyword>
<evidence type="ECO:0000256" key="4">
    <source>
        <dbReference type="ARBA" id="ARBA00022833"/>
    </source>
</evidence>
<sequence>MNMKVKKKIVGILVGAVTLSVASSAFAYAKIGQRLTQDPYHLYYWVGGVTTNLGGYNAQNNANLAMNAWNSTPNTKVYMYQTTDQKASVMDFHSEYHADVNELGWTAFYDGNSPCDPRVTKWSWAQMHINSNSAISWFNSSATYHDPNGKQQHVLAHEAGHGFGLDHIGTYSWTANRLMLQTSSSYDNYGTKGPTDDEVAGVQEIYGKLY</sequence>
<reference evidence="7 8" key="1">
    <citation type="submission" date="2018-05" db="EMBL/GenBank/DDBJ databases">
        <title>Genomic Encyclopedia of Type Strains, Phase IV (KMG-IV): sequencing the most valuable type-strain genomes for metagenomic binning, comparative biology and taxonomic classification.</title>
        <authorList>
            <person name="Goeker M."/>
        </authorList>
    </citation>
    <scope>NUCLEOTIDE SEQUENCE [LARGE SCALE GENOMIC DNA]</scope>
    <source>
        <strain evidence="7 8">DSM 18773</strain>
    </source>
</reference>
<keyword evidence="2" id="KW-0479">Metal-binding</keyword>
<evidence type="ECO:0000256" key="3">
    <source>
        <dbReference type="ARBA" id="ARBA00022801"/>
    </source>
</evidence>
<gene>
    <name evidence="7" type="ORF">C7459_11642</name>
</gene>
<protein>
    <submittedName>
        <fullName evidence="7">Matrixin</fullName>
    </submittedName>
</protein>
<name>A0A316D4Z4_9BACL</name>
<dbReference type="InterPro" id="IPR001818">
    <property type="entry name" value="Pept_M10_metallopeptidase"/>
</dbReference>